<keyword evidence="1" id="KW-0902">Two-component regulatory system</keyword>
<dbReference type="AlphaFoldDB" id="B9FIB4"/>
<keyword evidence="2" id="KW-0597">Phosphoprotein</keyword>
<dbReference type="SUPFAM" id="SSF52172">
    <property type="entry name" value="CheY-like"/>
    <property type="match status" value="1"/>
</dbReference>
<dbReference type="PANTHER" id="PTHR43874">
    <property type="entry name" value="TWO-COMPONENT RESPONSE REGULATOR"/>
    <property type="match status" value="1"/>
</dbReference>
<dbReference type="InterPro" id="IPR011006">
    <property type="entry name" value="CheY-like_superfamily"/>
</dbReference>
<dbReference type="Gene3D" id="3.40.50.2300">
    <property type="match status" value="1"/>
</dbReference>
<dbReference type="Pfam" id="PF00072">
    <property type="entry name" value="Response_reg"/>
    <property type="match status" value="1"/>
</dbReference>
<dbReference type="Proteomes" id="UP000007752">
    <property type="component" value="Chromosome 5"/>
</dbReference>
<evidence type="ECO:0000256" key="2">
    <source>
        <dbReference type="PROSITE-ProRule" id="PRU00169"/>
    </source>
</evidence>
<feature type="region of interest" description="Disordered" evidence="3">
    <location>
        <begin position="444"/>
        <end position="470"/>
    </location>
</feature>
<evidence type="ECO:0000313" key="5">
    <source>
        <dbReference type="EMBL" id="EEE63633.1"/>
    </source>
</evidence>
<feature type="region of interest" description="Disordered" evidence="3">
    <location>
        <begin position="610"/>
        <end position="633"/>
    </location>
</feature>
<feature type="modified residue" description="4-aspartylphosphate" evidence="2">
    <location>
        <position position="76"/>
    </location>
</feature>
<dbReference type="InterPro" id="IPR045279">
    <property type="entry name" value="ARR-like"/>
</dbReference>
<sequence>MAENNGAVPPGCKLPAGGFFGRLHVLVVDDDAAYLEELKLMLLLAGYAVTGKTTAEEALKEVDQNPEDYFHIVMTDVHMSGMDGFDLLHRINGRVPVIMFSEGEDVVMVMRTVMNGACDYMVKPMTSEAIKFIWKHVLRWRLSALPANASSSLQPSDHLAAALAAVAPPPPPAVQLPAAPAQAGNRDGEAHEEAELSTQPPALVPSGVQEAAAAVWSSRGDGQEAPPPAVAAAAKAPSKKRGASESVGQGLQQFGGDDGEEEGEDKVHMDDGVAHIVCQGIRAAEGPRSTPNISHGSMILICPKKIKQLMELDGIFVTKTQVSSHLQKYRSWLENERKKEEATSSSPCNPLSYTNCLDRGYSTWKQSSVITEGQQSSSFSGRPIHSMATSNGCLTTTDTQAGNYVGVGAKEIENFISSHQRSLGTAIGQESTIEQASLHSEITSVSRDAHENGNSQARGSAMSNGTSGTRGVLVTNENLLHVVSASLPSNMGQPTQPSQSFCTNELAANYSIISDQNPGTSHPTSSSAINNQNSKTQEMSVSQTVELGCGNDVMLDWPELVGLEDQLDNDVLMNSFFDGDLLQQGVVTAIDGTQEMLAFDSTGDLGSVPPRGLNNEIASHENTNGKNGASSGP</sequence>
<protein>
    <recommendedName>
        <fullName evidence="4">Response regulatory domain-containing protein</fullName>
    </recommendedName>
</protein>
<dbReference type="PROSITE" id="PS50110">
    <property type="entry name" value="RESPONSE_REGULATORY"/>
    <property type="match status" value="1"/>
</dbReference>
<reference evidence="5" key="2">
    <citation type="submission" date="2008-12" db="EMBL/GenBank/DDBJ databases">
        <title>Improved gene annotation of the rice (Oryza sativa) genomes.</title>
        <authorList>
            <person name="Wang J."/>
            <person name="Li R."/>
            <person name="Fan W."/>
            <person name="Huang Q."/>
            <person name="Zhang J."/>
            <person name="Zhou Y."/>
            <person name="Hu Y."/>
            <person name="Zi S."/>
            <person name="Li J."/>
            <person name="Ni P."/>
            <person name="Zheng H."/>
            <person name="Zhang Y."/>
            <person name="Zhao M."/>
            <person name="Hao Q."/>
            <person name="McDermott J."/>
            <person name="Samudrala R."/>
            <person name="Kristiansen K."/>
            <person name="Wong G.K.-S."/>
        </authorList>
    </citation>
    <scope>NUCLEOTIDE SEQUENCE</scope>
</reference>
<feature type="domain" description="Response regulatory" evidence="4">
    <location>
        <begin position="24"/>
        <end position="138"/>
    </location>
</feature>
<dbReference type="Gene3D" id="1.10.10.60">
    <property type="entry name" value="Homeodomain-like"/>
    <property type="match status" value="1"/>
</dbReference>
<accession>B9FIB4</accession>
<evidence type="ECO:0000256" key="3">
    <source>
        <dbReference type="SAM" id="MobiDB-lite"/>
    </source>
</evidence>
<reference evidence="5" key="1">
    <citation type="journal article" date="2005" name="PLoS Biol.">
        <title>The genomes of Oryza sativa: a history of duplications.</title>
        <authorList>
            <person name="Yu J."/>
            <person name="Wang J."/>
            <person name="Lin W."/>
            <person name="Li S."/>
            <person name="Li H."/>
            <person name="Zhou J."/>
            <person name="Ni P."/>
            <person name="Dong W."/>
            <person name="Hu S."/>
            <person name="Zeng C."/>
            <person name="Zhang J."/>
            <person name="Zhang Y."/>
            <person name="Li R."/>
            <person name="Xu Z."/>
            <person name="Li S."/>
            <person name="Li X."/>
            <person name="Zheng H."/>
            <person name="Cong L."/>
            <person name="Lin L."/>
            <person name="Yin J."/>
            <person name="Geng J."/>
            <person name="Li G."/>
            <person name="Shi J."/>
            <person name="Liu J."/>
            <person name="Lv H."/>
            <person name="Li J."/>
            <person name="Wang J."/>
            <person name="Deng Y."/>
            <person name="Ran L."/>
            <person name="Shi X."/>
            <person name="Wang X."/>
            <person name="Wu Q."/>
            <person name="Li C."/>
            <person name="Ren X."/>
            <person name="Wang J."/>
            <person name="Wang X."/>
            <person name="Li D."/>
            <person name="Liu D."/>
            <person name="Zhang X."/>
            <person name="Ji Z."/>
            <person name="Zhao W."/>
            <person name="Sun Y."/>
            <person name="Zhang Z."/>
            <person name="Bao J."/>
            <person name="Han Y."/>
            <person name="Dong L."/>
            <person name="Ji J."/>
            <person name="Chen P."/>
            <person name="Wu S."/>
            <person name="Liu J."/>
            <person name="Xiao Y."/>
            <person name="Bu D."/>
            <person name="Tan J."/>
            <person name="Yang L."/>
            <person name="Ye C."/>
            <person name="Zhang J."/>
            <person name="Xu J."/>
            <person name="Zhou Y."/>
            <person name="Yu Y."/>
            <person name="Zhang B."/>
            <person name="Zhuang S."/>
            <person name="Wei H."/>
            <person name="Liu B."/>
            <person name="Lei M."/>
            <person name="Yu H."/>
            <person name="Li Y."/>
            <person name="Xu H."/>
            <person name="Wei S."/>
            <person name="He X."/>
            <person name="Fang L."/>
            <person name="Zhang Z."/>
            <person name="Zhang Y."/>
            <person name="Huang X."/>
            <person name="Su Z."/>
            <person name="Tong W."/>
            <person name="Li J."/>
            <person name="Tong Z."/>
            <person name="Li S."/>
            <person name="Ye J."/>
            <person name="Wang L."/>
            <person name="Fang L."/>
            <person name="Lei T."/>
            <person name="Chen C."/>
            <person name="Chen H."/>
            <person name="Xu Z."/>
            <person name="Li H."/>
            <person name="Huang H."/>
            <person name="Zhang F."/>
            <person name="Xu H."/>
            <person name="Li N."/>
            <person name="Zhao C."/>
            <person name="Li S."/>
            <person name="Dong L."/>
            <person name="Huang Y."/>
            <person name="Li L."/>
            <person name="Xi Y."/>
            <person name="Qi Q."/>
            <person name="Li W."/>
            <person name="Zhang B."/>
            <person name="Hu W."/>
            <person name="Zhang Y."/>
            <person name="Tian X."/>
            <person name="Jiao Y."/>
            <person name="Liang X."/>
            <person name="Jin J."/>
            <person name="Gao L."/>
            <person name="Zheng W."/>
            <person name="Hao B."/>
            <person name="Liu S."/>
            <person name="Wang W."/>
            <person name="Yuan L."/>
            <person name="Cao M."/>
            <person name="McDermott J."/>
            <person name="Samudrala R."/>
            <person name="Wang J."/>
            <person name="Wong G.K."/>
            <person name="Yang H."/>
        </authorList>
    </citation>
    <scope>NUCLEOTIDE SEQUENCE [LARGE SCALE GENOMIC DNA]</scope>
</reference>
<proteinExistence type="predicted"/>
<feature type="region of interest" description="Disordered" evidence="3">
    <location>
        <begin position="514"/>
        <end position="537"/>
    </location>
</feature>
<feature type="compositionally biased region" description="Polar residues" evidence="3">
    <location>
        <begin position="444"/>
        <end position="469"/>
    </location>
</feature>
<dbReference type="PANTHER" id="PTHR43874:SF84">
    <property type="entry name" value="TWO-COMPONENT RESPONSE REGULATOR ORR27"/>
    <property type="match status" value="1"/>
</dbReference>
<dbReference type="GO" id="GO:0009736">
    <property type="term" value="P:cytokinin-activated signaling pathway"/>
    <property type="evidence" value="ECO:0007669"/>
    <property type="project" value="InterPro"/>
</dbReference>
<evidence type="ECO:0000259" key="4">
    <source>
        <dbReference type="PROSITE" id="PS50110"/>
    </source>
</evidence>
<feature type="region of interest" description="Disordered" evidence="3">
    <location>
        <begin position="216"/>
        <end position="265"/>
    </location>
</feature>
<organism evidence="5">
    <name type="scientific">Oryza sativa subsp. japonica</name>
    <name type="common">Rice</name>
    <dbReference type="NCBI Taxonomy" id="39947"/>
    <lineage>
        <taxon>Eukaryota</taxon>
        <taxon>Viridiplantae</taxon>
        <taxon>Streptophyta</taxon>
        <taxon>Embryophyta</taxon>
        <taxon>Tracheophyta</taxon>
        <taxon>Spermatophyta</taxon>
        <taxon>Magnoliopsida</taxon>
        <taxon>Liliopsida</taxon>
        <taxon>Poales</taxon>
        <taxon>Poaceae</taxon>
        <taxon>BOP clade</taxon>
        <taxon>Oryzoideae</taxon>
        <taxon>Oryzeae</taxon>
        <taxon>Oryzinae</taxon>
        <taxon>Oryza</taxon>
        <taxon>Oryza sativa</taxon>
    </lineage>
</organism>
<dbReference type="InterPro" id="IPR001789">
    <property type="entry name" value="Sig_transdc_resp-reg_receiver"/>
</dbReference>
<dbReference type="EMBL" id="CM000142">
    <property type="protein sequence ID" value="EEE63633.1"/>
    <property type="molecule type" value="Genomic_DNA"/>
</dbReference>
<dbReference type="GO" id="GO:0000160">
    <property type="term" value="P:phosphorelay signal transduction system"/>
    <property type="evidence" value="ECO:0007669"/>
    <property type="project" value="UniProtKB-KW"/>
</dbReference>
<name>B9FIB4_ORYSJ</name>
<dbReference type="CDD" id="cd17584">
    <property type="entry name" value="REC_typeB_ARR-like"/>
    <property type="match status" value="1"/>
</dbReference>
<feature type="compositionally biased region" description="Polar residues" evidence="3">
    <location>
        <begin position="616"/>
        <end position="633"/>
    </location>
</feature>
<gene>
    <name evidence="5" type="ORF">OsJ_18450</name>
</gene>
<evidence type="ECO:0000256" key="1">
    <source>
        <dbReference type="ARBA" id="ARBA00023012"/>
    </source>
</evidence>
<dbReference type="SMART" id="SM00448">
    <property type="entry name" value="REC"/>
    <property type="match status" value="1"/>
</dbReference>
<feature type="region of interest" description="Disordered" evidence="3">
    <location>
        <begin position="171"/>
        <end position="199"/>
    </location>
</feature>